<feature type="transmembrane region" description="Helical" evidence="7">
    <location>
        <begin position="51"/>
        <end position="77"/>
    </location>
</feature>
<dbReference type="CDD" id="cd17502">
    <property type="entry name" value="MFS_Azr1_MDR_like"/>
    <property type="match status" value="1"/>
</dbReference>
<proteinExistence type="inferred from homology"/>
<dbReference type="GO" id="GO:0022857">
    <property type="term" value="F:transmembrane transporter activity"/>
    <property type="evidence" value="ECO:0007669"/>
    <property type="project" value="InterPro"/>
</dbReference>
<dbReference type="Gene3D" id="1.20.1720.10">
    <property type="entry name" value="Multidrug resistance protein D"/>
    <property type="match status" value="1"/>
</dbReference>
<reference evidence="9 10" key="1">
    <citation type="submission" date="2018-02" db="EMBL/GenBank/DDBJ databases">
        <title>The genomes of Aspergillus section Nigri reveals drivers in fungal speciation.</title>
        <authorList>
            <consortium name="DOE Joint Genome Institute"/>
            <person name="Vesth T.C."/>
            <person name="Nybo J."/>
            <person name="Theobald S."/>
            <person name="Brandl J."/>
            <person name="Frisvad J.C."/>
            <person name="Nielsen K.F."/>
            <person name="Lyhne E.K."/>
            <person name="Kogle M.E."/>
            <person name="Kuo A."/>
            <person name="Riley R."/>
            <person name="Clum A."/>
            <person name="Nolan M."/>
            <person name="Lipzen A."/>
            <person name="Salamov A."/>
            <person name="Henrissat B."/>
            <person name="Wiebenga A."/>
            <person name="De vries R.P."/>
            <person name="Grigoriev I.V."/>
            <person name="Mortensen U.H."/>
            <person name="Andersen M.R."/>
            <person name="Baker S.E."/>
        </authorList>
    </citation>
    <scope>NUCLEOTIDE SEQUENCE [LARGE SCALE GENOMIC DNA]</scope>
    <source>
        <strain evidence="9 10">CBS 114.80</strain>
    </source>
</reference>
<dbReference type="PROSITE" id="PS50850">
    <property type="entry name" value="MFS"/>
    <property type="match status" value="1"/>
</dbReference>
<feature type="transmembrane region" description="Helical" evidence="7">
    <location>
        <begin position="89"/>
        <end position="108"/>
    </location>
</feature>
<feature type="transmembrane region" description="Helical" evidence="7">
    <location>
        <begin position="382"/>
        <end position="398"/>
    </location>
</feature>
<dbReference type="GO" id="GO:0005886">
    <property type="term" value="C:plasma membrane"/>
    <property type="evidence" value="ECO:0007669"/>
    <property type="project" value="TreeGrafter"/>
</dbReference>
<feature type="transmembrane region" description="Helical" evidence="7">
    <location>
        <begin position="273"/>
        <end position="294"/>
    </location>
</feature>
<feature type="domain" description="Major facilitator superfamily (MFS) profile" evidence="8">
    <location>
        <begin position="54"/>
        <end position="509"/>
    </location>
</feature>
<evidence type="ECO:0000313" key="9">
    <source>
        <dbReference type="EMBL" id="PYI34488.1"/>
    </source>
</evidence>
<evidence type="ECO:0000259" key="8">
    <source>
        <dbReference type="PROSITE" id="PS50850"/>
    </source>
</evidence>
<protein>
    <submittedName>
        <fullName evidence="9">Efflux pump antibiotic resistance protein</fullName>
    </submittedName>
</protein>
<keyword evidence="4 7" id="KW-1133">Transmembrane helix</keyword>
<dbReference type="PANTHER" id="PTHR23501">
    <property type="entry name" value="MAJOR FACILITATOR SUPERFAMILY"/>
    <property type="match status" value="1"/>
</dbReference>
<evidence type="ECO:0000256" key="6">
    <source>
        <dbReference type="SAM" id="MobiDB-lite"/>
    </source>
</evidence>
<gene>
    <name evidence="9" type="ORF">BP00DRAFT_412873</name>
</gene>
<dbReference type="InterPro" id="IPR020846">
    <property type="entry name" value="MFS_dom"/>
</dbReference>
<feature type="transmembrane region" description="Helical" evidence="7">
    <location>
        <begin position="249"/>
        <end position="267"/>
    </location>
</feature>
<evidence type="ECO:0000256" key="5">
    <source>
        <dbReference type="ARBA" id="ARBA00023136"/>
    </source>
</evidence>
<feature type="transmembrane region" description="Helical" evidence="7">
    <location>
        <begin position="149"/>
        <end position="170"/>
    </location>
</feature>
<dbReference type="FunFam" id="1.20.1720.10:FF:000014">
    <property type="entry name" value="MFS drug transporter, putative"/>
    <property type="match status" value="1"/>
</dbReference>
<name>A0A2V5ICH9_9EURO</name>
<dbReference type="PRINTS" id="PR01036">
    <property type="entry name" value="TCRTETB"/>
</dbReference>
<dbReference type="InterPro" id="IPR036259">
    <property type="entry name" value="MFS_trans_sf"/>
</dbReference>
<feature type="transmembrane region" description="Helical" evidence="7">
    <location>
        <begin position="314"/>
        <end position="340"/>
    </location>
</feature>
<dbReference type="EMBL" id="KZ825475">
    <property type="protein sequence ID" value="PYI34488.1"/>
    <property type="molecule type" value="Genomic_DNA"/>
</dbReference>
<dbReference type="Pfam" id="PF07690">
    <property type="entry name" value="MFS_1"/>
    <property type="match status" value="1"/>
</dbReference>
<feature type="transmembrane region" description="Helical" evidence="7">
    <location>
        <begin position="452"/>
        <end position="469"/>
    </location>
</feature>
<dbReference type="SUPFAM" id="SSF103473">
    <property type="entry name" value="MFS general substrate transporter"/>
    <property type="match status" value="2"/>
</dbReference>
<dbReference type="Gene3D" id="1.20.1250.20">
    <property type="entry name" value="MFS general substrate transporter like domains"/>
    <property type="match status" value="1"/>
</dbReference>
<organism evidence="9 10">
    <name type="scientific">Aspergillus indologenus CBS 114.80</name>
    <dbReference type="NCBI Taxonomy" id="1450541"/>
    <lineage>
        <taxon>Eukaryota</taxon>
        <taxon>Fungi</taxon>
        <taxon>Dikarya</taxon>
        <taxon>Ascomycota</taxon>
        <taxon>Pezizomycotina</taxon>
        <taxon>Eurotiomycetes</taxon>
        <taxon>Eurotiomycetidae</taxon>
        <taxon>Eurotiales</taxon>
        <taxon>Aspergillaceae</taxon>
        <taxon>Aspergillus</taxon>
        <taxon>Aspergillus subgen. Circumdati</taxon>
    </lineage>
</organism>
<feature type="transmembrane region" description="Helical" evidence="7">
    <location>
        <begin position="208"/>
        <end position="228"/>
    </location>
</feature>
<keyword evidence="5 7" id="KW-0472">Membrane</keyword>
<feature type="transmembrane region" description="Helical" evidence="7">
    <location>
        <begin position="410"/>
        <end position="431"/>
    </location>
</feature>
<sequence>MAVKTEEGSSPGSYQQMEEEHDFAESTVGKDVPAVTAEDDSPADHQSKQRIAVVMTALSLCVFLAALDITIVSTALPEMVAHFKASDSAYSWIASSYLLANASCVPLWGRISDIWGRKPILIISVVLFLGGSLLCGVAINVAMVIAGRAIQGVGSGGITVLANICVSDLFNVRRRSAYLGIFGATWAIAGAIGPIIGGAFTTYSTWRWCFYINLPIGGLAFVGLLFFLQLDTAPLTPLATGLRAIDWTGLFLIVGATLMLLFGLEFGGSQYPWSSATIICLIVFGLVTAGLFLLHEWKFARTPIIPITIFSNPYNLTILLINFCHATVFIGGCFYLPVYFQNVLLASSLMSGVYLLPLVVALSISSGLGGFYMRRTGRSREAICLGMLFTALGFGLYIDLQSYASWPRIILFQVVVGLGIGPNFQATLIALQANTQPEELGRGTATFSFIRQLASAVSVVVASVVYGHVVSTKEGTMAAVLGETLAEEIVAASTAAEAFVKMLPKGEERKVVLQALTEALSWVWVLYTAVAGFGFLISLSLKDLRLGDAQPTTTVEDGQVDGQVDDAVEMAKSGV</sequence>
<feature type="transmembrane region" description="Helical" evidence="7">
    <location>
        <begin position="352"/>
        <end position="373"/>
    </location>
</feature>
<feature type="region of interest" description="Disordered" evidence="6">
    <location>
        <begin position="1"/>
        <end position="30"/>
    </location>
</feature>
<feature type="transmembrane region" description="Helical" evidence="7">
    <location>
        <begin position="519"/>
        <end position="541"/>
    </location>
</feature>
<feature type="transmembrane region" description="Helical" evidence="7">
    <location>
        <begin position="177"/>
        <end position="196"/>
    </location>
</feature>
<accession>A0A2V5ICH9</accession>
<dbReference type="AlphaFoldDB" id="A0A2V5ICH9"/>
<comment type="subcellular location">
    <subcellularLocation>
        <location evidence="1">Membrane</location>
        <topology evidence="1">Multi-pass membrane protein</topology>
    </subcellularLocation>
</comment>
<dbReference type="PANTHER" id="PTHR23501:SF102">
    <property type="entry name" value="DRUG TRANSPORTER, PUTATIVE (AFU_ORTHOLOGUE AFUA_3G08530)-RELATED"/>
    <property type="match status" value="1"/>
</dbReference>
<dbReference type="InterPro" id="IPR011701">
    <property type="entry name" value="MFS"/>
</dbReference>
<comment type="similarity">
    <text evidence="2">Belongs to the major facilitator superfamily. TCR/Tet family.</text>
</comment>
<evidence type="ECO:0000256" key="1">
    <source>
        <dbReference type="ARBA" id="ARBA00004141"/>
    </source>
</evidence>
<evidence type="ECO:0000313" key="10">
    <source>
        <dbReference type="Proteomes" id="UP000248817"/>
    </source>
</evidence>
<evidence type="ECO:0000256" key="3">
    <source>
        <dbReference type="ARBA" id="ARBA00022692"/>
    </source>
</evidence>
<feature type="transmembrane region" description="Helical" evidence="7">
    <location>
        <begin position="120"/>
        <end position="143"/>
    </location>
</feature>
<evidence type="ECO:0000256" key="4">
    <source>
        <dbReference type="ARBA" id="ARBA00022989"/>
    </source>
</evidence>
<keyword evidence="10" id="KW-1185">Reference proteome</keyword>
<evidence type="ECO:0000256" key="2">
    <source>
        <dbReference type="ARBA" id="ARBA00007520"/>
    </source>
</evidence>
<keyword evidence="3 7" id="KW-0812">Transmembrane</keyword>
<dbReference type="Proteomes" id="UP000248817">
    <property type="component" value="Unassembled WGS sequence"/>
</dbReference>
<evidence type="ECO:0000256" key="7">
    <source>
        <dbReference type="SAM" id="Phobius"/>
    </source>
</evidence>